<protein>
    <submittedName>
        <fullName evidence="6">Glycolate oxidase subunit GlcD</fullName>
    </submittedName>
</protein>
<dbReference type="RefSeq" id="WP_285764533.1">
    <property type="nucleotide sequence ID" value="NZ_BSYJ01000004.1"/>
</dbReference>
<dbReference type="Gene3D" id="3.30.70.2740">
    <property type="match status" value="1"/>
</dbReference>
<dbReference type="InterPro" id="IPR051914">
    <property type="entry name" value="FAD-linked_OxidoTrans_Type4"/>
</dbReference>
<dbReference type="Gene3D" id="1.10.45.10">
    <property type="entry name" value="Vanillyl-alcohol Oxidase, Chain A, domain 4"/>
    <property type="match status" value="1"/>
</dbReference>
<dbReference type="Pfam" id="PF01565">
    <property type="entry name" value="FAD_binding_4"/>
    <property type="match status" value="1"/>
</dbReference>
<dbReference type="PANTHER" id="PTHR42934">
    <property type="entry name" value="GLYCOLATE OXIDASE SUBUNIT GLCD"/>
    <property type="match status" value="1"/>
</dbReference>
<dbReference type="InterPro" id="IPR016164">
    <property type="entry name" value="FAD-linked_Oxase-like_C"/>
</dbReference>
<organism evidence="6 7">
    <name type="scientific">Biformimicrobium ophioploci</name>
    <dbReference type="NCBI Taxonomy" id="3036711"/>
    <lineage>
        <taxon>Bacteria</taxon>
        <taxon>Pseudomonadati</taxon>
        <taxon>Pseudomonadota</taxon>
        <taxon>Gammaproteobacteria</taxon>
        <taxon>Cellvibrionales</taxon>
        <taxon>Microbulbiferaceae</taxon>
        <taxon>Biformimicrobium</taxon>
    </lineage>
</organism>
<dbReference type="InterPro" id="IPR016169">
    <property type="entry name" value="FAD-bd_PCMH_sub2"/>
</dbReference>
<dbReference type="Gene3D" id="3.30.465.10">
    <property type="match status" value="1"/>
</dbReference>
<dbReference type="PANTHER" id="PTHR42934:SF1">
    <property type="entry name" value="GLYCOLATE OXIDASE SUBUNIT GLCD"/>
    <property type="match status" value="1"/>
</dbReference>
<dbReference type="InterPro" id="IPR016166">
    <property type="entry name" value="FAD-bd_PCMH"/>
</dbReference>
<dbReference type="SUPFAM" id="SSF55103">
    <property type="entry name" value="FAD-linked oxidases, C-terminal domain"/>
    <property type="match status" value="1"/>
</dbReference>
<proteinExistence type="predicted"/>
<keyword evidence="7" id="KW-1185">Reference proteome</keyword>
<evidence type="ECO:0000259" key="5">
    <source>
        <dbReference type="PROSITE" id="PS51387"/>
    </source>
</evidence>
<sequence>MIEQTAPIAESTYRELLSGLQAILADEELVIEPERLRVFECDALTAYRRMPKVAALPRTEGQVQRILKLCDRLQVPVVTRGAGTGLSGGALPHSAGLLLVMSRFDRILEIDPVRMLARVQPGVRNAAVSEAAASHRLFYAPDPSSQIACSIGGNIAENAGGIHCLKYGLTHNNVASIRALTVEGEVLTLGTEALENAGPEYRSMLIGSEGMLAAVTEITLRLLPLPVETRTLLAGFDSVADASAAVKGIIAAGMVPAALEMLDATTVAAVSEYCNCGYPPTAAAVLLADVDGAPAVATADAEQLTGIFRDCGATSVSVATDASERARLWLGRKSAFPALGRITPDYYCIDGSIPRGEIGAVLADIEKLSKDAGILVANVFHAGDGNLHPIILFDAGKAGEIDRVEALAGRILERCIAAGGSITGEHGVGVEKIDQMATQFTDAEIAQFLAVKAALDPNGILNPGKGVPSLRRCQEYRALKKHSEGAA</sequence>
<evidence type="ECO:0000256" key="1">
    <source>
        <dbReference type="ARBA" id="ARBA00001974"/>
    </source>
</evidence>
<evidence type="ECO:0000256" key="2">
    <source>
        <dbReference type="ARBA" id="ARBA00022630"/>
    </source>
</evidence>
<accession>A0ABQ6M0W0</accession>
<dbReference type="PROSITE" id="PS51387">
    <property type="entry name" value="FAD_PCMH"/>
    <property type="match status" value="1"/>
</dbReference>
<name>A0ABQ6M0W0_9GAMM</name>
<comment type="cofactor">
    <cofactor evidence="1">
        <name>FAD</name>
        <dbReference type="ChEBI" id="CHEBI:57692"/>
    </cofactor>
</comment>
<reference evidence="6 7" key="1">
    <citation type="submission" date="2023-04" db="EMBL/GenBank/DDBJ databases">
        <title>Marinobulbifer ophiurae gen. nov., sp. Nov., isolate from tissue of brittle star Ophioplocus japonicus.</title>
        <authorList>
            <person name="Kawano K."/>
            <person name="Sawayama S."/>
            <person name="Nakagawa S."/>
        </authorList>
    </citation>
    <scope>NUCLEOTIDE SEQUENCE [LARGE SCALE GENOMIC DNA]</scope>
    <source>
        <strain evidence="6 7">NKW57</strain>
    </source>
</reference>
<feature type="domain" description="FAD-binding PCMH-type" evidence="5">
    <location>
        <begin position="47"/>
        <end position="225"/>
    </location>
</feature>
<gene>
    <name evidence="6" type="primary">glcD</name>
    <name evidence="6" type="ORF">MNKW57_22410</name>
</gene>
<evidence type="ECO:0000313" key="7">
    <source>
        <dbReference type="Proteomes" id="UP001224392"/>
    </source>
</evidence>
<keyword evidence="3" id="KW-0274">FAD</keyword>
<dbReference type="InterPro" id="IPR016171">
    <property type="entry name" value="Vanillyl_alc_oxidase_C-sub2"/>
</dbReference>
<evidence type="ECO:0000256" key="3">
    <source>
        <dbReference type="ARBA" id="ARBA00022827"/>
    </source>
</evidence>
<dbReference type="InterPro" id="IPR004113">
    <property type="entry name" value="FAD-bd_oxidored_4_C"/>
</dbReference>
<dbReference type="Proteomes" id="UP001224392">
    <property type="component" value="Unassembled WGS sequence"/>
</dbReference>
<evidence type="ECO:0000256" key="4">
    <source>
        <dbReference type="ARBA" id="ARBA00023002"/>
    </source>
</evidence>
<comment type="caution">
    <text evidence="6">The sequence shown here is derived from an EMBL/GenBank/DDBJ whole genome shotgun (WGS) entry which is preliminary data.</text>
</comment>
<keyword evidence="4" id="KW-0560">Oxidoreductase</keyword>
<dbReference type="Pfam" id="PF02913">
    <property type="entry name" value="FAD-oxidase_C"/>
    <property type="match status" value="1"/>
</dbReference>
<dbReference type="InterPro" id="IPR006094">
    <property type="entry name" value="Oxid_FAD_bind_N"/>
</dbReference>
<dbReference type="InterPro" id="IPR036318">
    <property type="entry name" value="FAD-bd_PCMH-like_sf"/>
</dbReference>
<keyword evidence="2" id="KW-0285">Flavoprotein</keyword>
<dbReference type="EMBL" id="BSYJ01000004">
    <property type="protein sequence ID" value="GMG87920.1"/>
    <property type="molecule type" value="Genomic_DNA"/>
</dbReference>
<dbReference type="SUPFAM" id="SSF56176">
    <property type="entry name" value="FAD-binding/transporter-associated domain-like"/>
    <property type="match status" value="1"/>
</dbReference>
<evidence type="ECO:0000313" key="6">
    <source>
        <dbReference type="EMBL" id="GMG87920.1"/>
    </source>
</evidence>